<dbReference type="InterPro" id="IPR036282">
    <property type="entry name" value="Glutathione-S-Trfase_C_sf"/>
</dbReference>
<accession>A0A9J6FZ38</accession>
<gene>
    <name evidence="2" type="ORF">HPB48_009834</name>
</gene>
<protein>
    <recommendedName>
        <fullName evidence="1">GST N-terminal domain-containing protein</fullName>
    </recommendedName>
</protein>
<comment type="caution">
    <text evidence="2">The sequence shown here is derived from an EMBL/GenBank/DDBJ whole genome shotgun (WGS) entry which is preliminary data.</text>
</comment>
<dbReference type="OrthoDB" id="2309723at2759"/>
<sequence>MDLYHMDSSPPCRAVRMVARHLNLSLNLIPVNVMGGEHMTPQFRKCADYDLARFPAVKEYYDRMKSTLPYFTEINELGMKQMKGMRNQNSK</sequence>
<proteinExistence type="predicted"/>
<dbReference type="GO" id="GO:0004364">
    <property type="term" value="F:glutathione transferase activity"/>
    <property type="evidence" value="ECO:0007669"/>
    <property type="project" value="TreeGrafter"/>
</dbReference>
<dbReference type="PANTHER" id="PTHR43969:SF9">
    <property type="entry name" value="GLUTATHIONE S TRANSFERASE D10, ISOFORM A-RELATED"/>
    <property type="match status" value="1"/>
</dbReference>
<dbReference type="VEuPathDB" id="VectorBase:HLOH_055367"/>
<name>A0A9J6FZ38_HAELO</name>
<dbReference type="GO" id="GO:0006749">
    <property type="term" value="P:glutathione metabolic process"/>
    <property type="evidence" value="ECO:0007669"/>
    <property type="project" value="TreeGrafter"/>
</dbReference>
<dbReference type="Proteomes" id="UP000821853">
    <property type="component" value="Chromosome 2"/>
</dbReference>
<dbReference type="Pfam" id="PF13417">
    <property type="entry name" value="GST_N_3"/>
    <property type="match status" value="1"/>
</dbReference>
<dbReference type="InterPro" id="IPR036249">
    <property type="entry name" value="Thioredoxin-like_sf"/>
</dbReference>
<organism evidence="2 3">
    <name type="scientific">Haemaphysalis longicornis</name>
    <name type="common">Bush tick</name>
    <dbReference type="NCBI Taxonomy" id="44386"/>
    <lineage>
        <taxon>Eukaryota</taxon>
        <taxon>Metazoa</taxon>
        <taxon>Ecdysozoa</taxon>
        <taxon>Arthropoda</taxon>
        <taxon>Chelicerata</taxon>
        <taxon>Arachnida</taxon>
        <taxon>Acari</taxon>
        <taxon>Parasitiformes</taxon>
        <taxon>Ixodida</taxon>
        <taxon>Ixodoidea</taxon>
        <taxon>Ixodidae</taxon>
        <taxon>Haemaphysalinae</taxon>
        <taxon>Haemaphysalis</taxon>
    </lineage>
</organism>
<dbReference type="PANTHER" id="PTHR43969">
    <property type="entry name" value="GLUTATHIONE S TRANSFERASE D10, ISOFORM A-RELATED"/>
    <property type="match status" value="1"/>
</dbReference>
<reference evidence="2 3" key="1">
    <citation type="journal article" date="2020" name="Cell">
        <title>Large-Scale Comparative Analyses of Tick Genomes Elucidate Their Genetic Diversity and Vector Capacities.</title>
        <authorList>
            <consortium name="Tick Genome and Microbiome Consortium (TIGMIC)"/>
            <person name="Jia N."/>
            <person name="Wang J."/>
            <person name="Shi W."/>
            <person name="Du L."/>
            <person name="Sun Y."/>
            <person name="Zhan W."/>
            <person name="Jiang J.F."/>
            <person name="Wang Q."/>
            <person name="Zhang B."/>
            <person name="Ji P."/>
            <person name="Bell-Sakyi L."/>
            <person name="Cui X.M."/>
            <person name="Yuan T.T."/>
            <person name="Jiang B.G."/>
            <person name="Yang W.F."/>
            <person name="Lam T.T."/>
            <person name="Chang Q.C."/>
            <person name="Ding S.J."/>
            <person name="Wang X.J."/>
            <person name="Zhu J.G."/>
            <person name="Ruan X.D."/>
            <person name="Zhao L."/>
            <person name="Wei J.T."/>
            <person name="Ye R.Z."/>
            <person name="Que T.C."/>
            <person name="Du C.H."/>
            <person name="Zhou Y.H."/>
            <person name="Cheng J.X."/>
            <person name="Dai P.F."/>
            <person name="Guo W.B."/>
            <person name="Han X.H."/>
            <person name="Huang E.J."/>
            <person name="Li L.F."/>
            <person name="Wei W."/>
            <person name="Gao Y.C."/>
            <person name="Liu J.Z."/>
            <person name="Shao H.Z."/>
            <person name="Wang X."/>
            <person name="Wang C.C."/>
            <person name="Yang T.C."/>
            <person name="Huo Q.B."/>
            <person name="Li W."/>
            <person name="Chen H.Y."/>
            <person name="Chen S.E."/>
            <person name="Zhou L.G."/>
            <person name="Ni X.B."/>
            <person name="Tian J.H."/>
            <person name="Sheng Y."/>
            <person name="Liu T."/>
            <person name="Pan Y.S."/>
            <person name="Xia L.Y."/>
            <person name="Li J."/>
            <person name="Zhao F."/>
            <person name="Cao W.C."/>
        </authorList>
    </citation>
    <scope>NUCLEOTIDE SEQUENCE [LARGE SCALE GENOMIC DNA]</scope>
    <source>
        <strain evidence="2">HaeL-2018</strain>
    </source>
</reference>
<dbReference type="SUPFAM" id="SSF52833">
    <property type="entry name" value="Thioredoxin-like"/>
    <property type="match status" value="1"/>
</dbReference>
<evidence type="ECO:0000313" key="3">
    <source>
        <dbReference type="Proteomes" id="UP000821853"/>
    </source>
</evidence>
<dbReference type="InterPro" id="IPR004045">
    <property type="entry name" value="Glutathione_S-Trfase_N"/>
</dbReference>
<dbReference type="EMBL" id="JABSTR010000004">
    <property type="protein sequence ID" value="KAH9367744.1"/>
    <property type="molecule type" value="Genomic_DNA"/>
</dbReference>
<dbReference type="Gene3D" id="3.40.30.10">
    <property type="entry name" value="Glutaredoxin"/>
    <property type="match status" value="1"/>
</dbReference>
<evidence type="ECO:0000259" key="1">
    <source>
        <dbReference type="PROSITE" id="PS50404"/>
    </source>
</evidence>
<dbReference type="AlphaFoldDB" id="A0A9J6FZ38"/>
<feature type="domain" description="GST N-terminal" evidence="1">
    <location>
        <begin position="1"/>
        <end position="91"/>
    </location>
</feature>
<dbReference type="SUPFAM" id="SSF47616">
    <property type="entry name" value="GST C-terminal domain-like"/>
    <property type="match status" value="1"/>
</dbReference>
<evidence type="ECO:0000313" key="2">
    <source>
        <dbReference type="EMBL" id="KAH9367744.1"/>
    </source>
</evidence>
<keyword evidence="3" id="KW-1185">Reference proteome</keyword>
<dbReference type="PROSITE" id="PS50404">
    <property type="entry name" value="GST_NTER"/>
    <property type="match status" value="1"/>
</dbReference>